<organism evidence="1 2">
    <name type="scientific">Rhizobium subbaraonis</name>
    <dbReference type="NCBI Taxonomy" id="908946"/>
    <lineage>
        <taxon>Bacteria</taxon>
        <taxon>Pseudomonadati</taxon>
        <taxon>Pseudomonadota</taxon>
        <taxon>Alphaproteobacteria</taxon>
        <taxon>Hyphomicrobiales</taxon>
        <taxon>Rhizobiaceae</taxon>
        <taxon>Rhizobium/Agrobacterium group</taxon>
        <taxon>Rhizobium</taxon>
    </lineage>
</organism>
<reference evidence="1 2" key="1">
    <citation type="submission" date="2017-08" db="EMBL/GenBank/DDBJ databases">
        <authorList>
            <person name="de Groot N.N."/>
        </authorList>
    </citation>
    <scope>NUCLEOTIDE SEQUENCE [LARGE SCALE GENOMIC DNA]</scope>
    <source>
        <strain evidence="1 2">JC85</strain>
    </source>
</reference>
<dbReference type="AlphaFoldDB" id="A0A285UXV1"/>
<evidence type="ECO:0000313" key="1">
    <source>
        <dbReference type="EMBL" id="SOC45566.1"/>
    </source>
</evidence>
<keyword evidence="2" id="KW-1185">Reference proteome</keyword>
<protein>
    <submittedName>
        <fullName evidence="1">Uncharacterized protein</fullName>
    </submittedName>
</protein>
<gene>
    <name evidence="1" type="ORF">SAMN05892877_11690</name>
</gene>
<sequence>MMKMSVQPETVNVEIRRTVNLSLLPLLDEERAGSEDGIALNLAYFDVRGWDVEDVELVQKEELELLTKLADAGWRTDAAEEILEGHFSDYSELSGFDAGMGTAVYALSAAGAIPISSCNGGTIGQGFHAERVPSILFAAGENFEPALIMKAAEEADLGLIPNGEFVEIFADQVLKFHDFSRRLTAALREKTS</sequence>
<dbReference type="EMBL" id="OBQD01000016">
    <property type="protein sequence ID" value="SOC45566.1"/>
    <property type="molecule type" value="Genomic_DNA"/>
</dbReference>
<accession>A0A285UXV1</accession>
<dbReference type="OrthoDB" id="7210633at2"/>
<dbReference type="Proteomes" id="UP000219167">
    <property type="component" value="Unassembled WGS sequence"/>
</dbReference>
<name>A0A285UXV1_9HYPH</name>
<proteinExistence type="predicted"/>
<dbReference type="RefSeq" id="WP_097142054.1">
    <property type="nucleotide sequence ID" value="NZ_OBQD01000016.1"/>
</dbReference>
<evidence type="ECO:0000313" key="2">
    <source>
        <dbReference type="Proteomes" id="UP000219167"/>
    </source>
</evidence>